<dbReference type="Pfam" id="PF00171">
    <property type="entry name" value="Aldedh"/>
    <property type="match status" value="1"/>
</dbReference>
<dbReference type="EMBL" id="JBDPGJ010000004">
    <property type="protein sequence ID" value="MEX0407574.1"/>
    <property type="molecule type" value="Genomic_DNA"/>
</dbReference>
<protein>
    <submittedName>
        <fullName evidence="4">Aldehyde dehydrogenase family protein</fullName>
    </submittedName>
</protein>
<evidence type="ECO:0000313" key="5">
    <source>
        <dbReference type="Proteomes" id="UP001556692"/>
    </source>
</evidence>
<dbReference type="InterPro" id="IPR016161">
    <property type="entry name" value="Ald_DH/histidinol_DH"/>
</dbReference>
<dbReference type="InterPro" id="IPR050740">
    <property type="entry name" value="Aldehyde_DH_Superfamily"/>
</dbReference>
<keyword evidence="5" id="KW-1185">Reference proteome</keyword>
<dbReference type="Proteomes" id="UP001556692">
    <property type="component" value="Unassembled WGS sequence"/>
</dbReference>
<comment type="caution">
    <text evidence="4">The sequence shown here is derived from an EMBL/GenBank/DDBJ whole genome shotgun (WGS) entry which is preliminary data.</text>
</comment>
<evidence type="ECO:0000256" key="2">
    <source>
        <dbReference type="ARBA" id="ARBA00023002"/>
    </source>
</evidence>
<dbReference type="PANTHER" id="PTHR43353:SF5">
    <property type="entry name" value="SUCCINATE-SEMIALDEHYDE DEHYDROGENASE, MITOCHONDRIAL"/>
    <property type="match status" value="1"/>
</dbReference>
<evidence type="ECO:0000256" key="1">
    <source>
        <dbReference type="ARBA" id="ARBA00009986"/>
    </source>
</evidence>
<dbReference type="Gene3D" id="3.40.605.10">
    <property type="entry name" value="Aldehyde Dehydrogenase, Chain A, domain 1"/>
    <property type="match status" value="1"/>
</dbReference>
<name>A0ABV3SNL7_9HYPH</name>
<proteinExistence type="inferred from homology"/>
<accession>A0ABV3SNL7</accession>
<comment type="similarity">
    <text evidence="1">Belongs to the aldehyde dehydrogenase family.</text>
</comment>
<evidence type="ECO:0000259" key="3">
    <source>
        <dbReference type="Pfam" id="PF00171"/>
    </source>
</evidence>
<dbReference type="InterPro" id="IPR016162">
    <property type="entry name" value="Ald_DH_N"/>
</dbReference>
<dbReference type="InterPro" id="IPR015590">
    <property type="entry name" value="Aldehyde_DH_dom"/>
</dbReference>
<keyword evidence="2" id="KW-0560">Oxidoreductase</keyword>
<dbReference type="SUPFAM" id="SSF53720">
    <property type="entry name" value="ALDH-like"/>
    <property type="match status" value="1"/>
</dbReference>
<gene>
    <name evidence="4" type="ORF">ABGN05_18100</name>
</gene>
<organism evidence="4 5">
    <name type="scientific">Aquibium pacificus</name>
    <dbReference type="NCBI Taxonomy" id="3153579"/>
    <lineage>
        <taxon>Bacteria</taxon>
        <taxon>Pseudomonadati</taxon>
        <taxon>Pseudomonadota</taxon>
        <taxon>Alphaproteobacteria</taxon>
        <taxon>Hyphomicrobiales</taxon>
        <taxon>Phyllobacteriaceae</taxon>
        <taxon>Aquibium</taxon>
    </lineage>
</organism>
<sequence length="115" mass="12625">MDVDLSKERAPIGGRWLDDNDWLQVDNSATSEILGVVPSLGRAEPAAVFDAAPTAFPPWRRVPAAERAALLRWFALIVEATADLARLLTLEHCKPRVDARNEVACGATFMRWLAG</sequence>
<reference evidence="4 5" key="1">
    <citation type="submission" date="2024-05" db="EMBL/GenBank/DDBJ databases">
        <authorList>
            <person name="Jiang F."/>
        </authorList>
    </citation>
    <scope>NUCLEOTIDE SEQUENCE [LARGE SCALE GENOMIC DNA]</scope>
    <source>
        <strain evidence="4 5">LZ166</strain>
    </source>
</reference>
<dbReference type="RefSeq" id="WP_367955450.1">
    <property type="nucleotide sequence ID" value="NZ_JBDPGJ010000004.1"/>
</dbReference>
<dbReference type="PANTHER" id="PTHR43353">
    <property type="entry name" value="SUCCINATE-SEMIALDEHYDE DEHYDROGENASE, MITOCHONDRIAL"/>
    <property type="match status" value="1"/>
</dbReference>
<feature type="domain" description="Aldehyde dehydrogenase" evidence="3">
    <location>
        <begin position="22"/>
        <end position="115"/>
    </location>
</feature>
<evidence type="ECO:0000313" key="4">
    <source>
        <dbReference type="EMBL" id="MEX0407574.1"/>
    </source>
</evidence>